<keyword evidence="14" id="KW-1185">Reference proteome</keyword>
<comment type="function">
    <text evidence="1 12">Required for the export of heme to the periplasm for the biogenesis of c-type cytochromes.</text>
</comment>
<evidence type="ECO:0000256" key="6">
    <source>
        <dbReference type="ARBA" id="ARBA00022475"/>
    </source>
</evidence>
<evidence type="ECO:0000256" key="5">
    <source>
        <dbReference type="ARBA" id="ARBA00022448"/>
    </source>
</evidence>
<comment type="caution">
    <text evidence="13">The sequence shown here is derived from an EMBL/GenBank/DDBJ whole genome shotgun (WGS) entry which is preliminary data.</text>
</comment>
<evidence type="ECO:0000256" key="12">
    <source>
        <dbReference type="RuleBase" id="RU363101"/>
    </source>
</evidence>
<protein>
    <recommendedName>
        <fullName evidence="4 12">Heme exporter protein D</fullName>
    </recommendedName>
</protein>
<dbReference type="NCBIfam" id="TIGR03141">
    <property type="entry name" value="cytochro_ccmD"/>
    <property type="match status" value="1"/>
</dbReference>
<evidence type="ECO:0000313" key="13">
    <source>
        <dbReference type="EMBL" id="CAH0990386.1"/>
    </source>
</evidence>
<evidence type="ECO:0000313" key="14">
    <source>
        <dbReference type="Proteomes" id="UP000838100"/>
    </source>
</evidence>
<evidence type="ECO:0000256" key="4">
    <source>
        <dbReference type="ARBA" id="ARBA00016461"/>
    </source>
</evidence>
<dbReference type="PANTHER" id="PTHR37531:SF1">
    <property type="entry name" value="HEME EXPORTER PROTEIN D"/>
    <property type="match status" value="1"/>
</dbReference>
<dbReference type="Pfam" id="PF04995">
    <property type="entry name" value="CcmD"/>
    <property type="match status" value="1"/>
</dbReference>
<evidence type="ECO:0000256" key="1">
    <source>
        <dbReference type="ARBA" id="ARBA00002442"/>
    </source>
</evidence>
<evidence type="ECO:0000256" key="2">
    <source>
        <dbReference type="ARBA" id="ARBA00004377"/>
    </source>
</evidence>
<comment type="similarity">
    <text evidence="3 12">Belongs to the CcmD/CycX/HelD family.</text>
</comment>
<dbReference type="EMBL" id="CAKLPX010000001">
    <property type="protein sequence ID" value="CAH0990386.1"/>
    <property type="molecule type" value="Genomic_DNA"/>
</dbReference>
<dbReference type="RefSeq" id="WP_237443067.1">
    <property type="nucleotide sequence ID" value="NZ_CAKLPX010000001.1"/>
</dbReference>
<gene>
    <name evidence="13" type="ORF">SIN8267_00478</name>
</gene>
<name>A0ABN8EJY3_9GAMM</name>
<keyword evidence="8 12" id="KW-0812">Transmembrane</keyword>
<keyword evidence="11 12" id="KW-0472">Membrane</keyword>
<keyword evidence="6 12" id="KW-1003">Cell membrane</keyword>
<dbReference type="InterPro" id="IPR052075">
    <property type="entry name" value="Heme_exporter_D"/>
</dbReference>
<evidence type="ECO:0000256" key="10">
    <source>
        <dbReference type="ARBA" id="ARBA00022989"/>
    </source>
</evidence>
<evidence type="ECO:0000256" key="7">
    <source>
        <dbReference type="ARBA" id="ARBA00022519"/>
    </source>
</evidence>
<evidence type="ECO:0000256" key="3">
    <source>
        <dbReference type="ARBA" id="ARBA00008741"/>
    </source>
</evidence>
<evidence type="ECO:0000256" key="9">
    <source>
        <dbReference type="ARBA" id="ARBA00022748"/>
    </source>
</evidence>
<keyword evidence="7 12" id="KW-0997">Cell inner membrane</keyword>
<keyword evidence="9 12" id="KW-0201">Cytochrome c-type biogenesis</keyword>
<sequence length="65" mass="7614">MHFDSMQALIEMNGHGSYVWTAYAIAFVVLLSLIVQPLRAKKQFIRVQKNELRRQQRSQSKVSHQ</sequence>
<accession>A0ABN8EJY3</accession>
<comment type="subcellular location">
    <subcellularLocation>
        <location evidence="2 12">Cell inner membrane</location>
        <topology evidence="2 12">Single-pass membrane protein</topology>
    </subcellularLocation>
</comment>
<proteinExistence type="inferred from homology"/>
<evidence type="ECO:0000256" key="11">
    <source>
        <dbReference type="ARBA" id="ARBA00023136"/>
    </source>
</evidence>
<reference evidence="13" key="1">
    <citation type="submission" date="2021-12" db="EMBL/GenBank/DDBJ databases">
        <authorList>
            <person name="Rodrigo-Torres L."/>
            <person name="Arahal R. D."/>
            <person name="Lucena T."/>
        </authorList>
    </citation>
    <scope>NUCLEOTIDE SEQUENCE</scope>
    <source>
        <strain evidence="13">CECT 8267</strain>
    </source>
</reference>
<keyword evidence="5 12" id="KW-0813">Transport</keyword>
<dbReference type="PANTHER" id="PTHR37531">
    <property type="entry name" value="HEME EXPORTER PROTEIN D"/>
    <property type="match status" value="1"/>
</dbReference>
<organism evidence="13 14">
    <name type="scientific">Sinobacterium norvegicum</name>
    <dbReference type="NCBI Taxonomy" id="1641715"/>
    <lineage>
        <taxon>Bacteria</taxon>
        <taxon>Pseudomonadati</taxon>
        <taxon>Pseudomonadota</taxon>
        <taxon>Gammaproteobacteria</taxon>
        <taxon>Cellvibrionales</taxon>
        <taxon>Spongiibacteraceae</taxon>
        <taxon>Sinobacterium</taxon>
    </lineage>
</organism>
<dbReference type="InterPro" id="IPR007078">
    <property type="entry name" value="Haem_export_protD_CcmD"/>
</dbReference>
<evidence type="ECO:0000256" key="8">
    <source>
        <dbReference type="ARBA" id="ARBA00022692"/>
    </source>
</evidence>
<keyword evidence="10 12" id="KW-1133">Transmembrane helix</keyword>
<feature type="transmembrane region" description="Helical" evidence="12">
    <location>
        <begin position="20"/>
        <end position="38"/>
    </location>
</feature>
<dbReference type="Proteomes" id="UP000838100">
    <property type="component" value="Unassembled WGS sequence"/>
</dbReference>